<dbReference type="AlphaFoldDB" id="A0A6B9ZQJ1"/>
<sequence length="189" mass="21544">MKITVLNAVLVGNWNYKVFNAKWVETNLFSYKGNQPINGLVNLDDMEFGYEYDDLVLIVKTAAIELRLKDPNNLDNIERIAEVSNKIQSLLSHTPIKGIGFNIKYLLDGNDDSDFIKIMKTKGFALSDLELSQIRLSKKSEVHSTNITFEYLNGAIKSIAFNFHYPKPIIFDNTVIANHLKFAELKLRS</sequence>
<evidence type="ECO:0000313" key="1">
    <source>
        <dbReference type="EMBL" id="QHS63253.1"/>
    </source>
</evidence>
<gene>
    <name evidence="1" type="ORF">GWR21_27810</name>
</gene>
<organism evidence="1 2">
    <name type="scientific">Chitinophaga agri</name>
    <dbReference type="NCBI Taxonomy" id="2703787"/>
    <lineage>
        <taxon>Bacteria</taxon>
        <taxon>Pseudomonadati</taxon>
        <taxon>Bacteroidota</taxon>
        <taxon>Chitinophagia</taxon>
        <taxon>Chitinophagales</taxon>
        <taxon>Chitinophagaceae</taxon>
        <taxon>Chitinophaga</taxon>
    </lineage>
</organism>
<proteinExistence type="predicted"/>
<name>A0A6B9ZQJ1_9BACT</name>
<dbReference type="EMBL" id="CP048113">
    <property type="protein sequence ID" value="QHS63253.1"/>
    <property type="molecule type" value="Genomic_DNA"/>
</dbReference>
<dbReference type="KEGG" id="chih:GWR21_27810"/>
<protein>
    <submittedName>
        <fullName evidence="1">Uncharacterized protein</fullName>
    </submittedName>
</protein>
<dbReference type="RefSeq" id="WP_162334973.1">
    <property type="nucleotide sequence ID" value="NZ_CP048113.1"/>
</dbReference>
<dbReference type="Proteomes" id="UP000476411">
    <property type="component" value="Chromosome"/>
</dbReference>
<reference evidence="1 2" key="1">
    <citation type="submission" date="2020-01" db="EMBL/GenBank/DDBJ databases">
        <title>Complete genome sequence of Chitinophaga sp. H33E-04 isolated from quinoa roots.</title>
        <authorList>
            <person name="Weon H.-Y."/>
            <person name="Lee S.A."/>
        </authorList>
    </citation>
    <scope>NUCLEOTIDE SEQUENCE [LARGE SCALE GENOMIC DNA]</scope>
    <source>
        <strain evidence="1 2">H33E-04</strain>
    </source>
</reference>
<evidence type="ECO:0000313" key="2">
    <source>
        <dbReference type="Proteomes" id="UP000476411"/>
    </source>
</evidence>
<keyword evidence="2" id="KW-1185">Reference proteome</keyword>
<accession>A0A6B9ZQJ1</accession>